<dbReference type="PANTHER" id="PTHR21015">
    <property type="entry name" value="UDP-N-ACETYLGLUCOSAMINE--N-ACETYLMURAMYL-(PENTAPEPTIDE) PYROPHOSPHORYL-UNDECAPRENOL N-ACETYLGLUCOSAMINE TRANSFERASE 1"/>
    <property type="match status" value="1"/>
</dbReference>
<dbReference type="Gene3D" id="3.40.50.2000">
    <property type="entry name" value="Glycogen Phosphorylase B"/>
    <property type="match status" value="2"/>
</dbReference>
<keyword evidence="4 10" id="KW-0808">Transferase</keyword>
<name>A0A0F3GJH6_9BACT</name>
<dbReference type="Pfam" id="PF04101">
    <property type="entry name" value="Glyco_tran_28_C"/>
    <property type="match status" value="1"/>
</dbReference>
<evidence type="ECO:0000256" key="3">
    <source>
        <dbReference type="ARBA" id="ARBA00022676"/>
    </source>
</evidence>
<comment type="subcellular location">
    <subcellularLocation>
        <location evidence="10">Cell membrane</location>
        <topology evidence="10">Peripheral membrane protein</topology>
        <orientation evidence="10">Cytoplasmic side</orientation>
    </subcellularLocation>
</comment>
<protein>
    <recommendedName>
        <fullName evidence="10">UDP-N-acetylglucosamine--N-acetylmuramyl-(pentapeptide) pyrophosphoryl-undecaprenol N-acetylglucosamine transferase</fullName>
        <ecNumber evidence="10">2.4.1.227</ecNumber>
    </recommendedName>
    <alternativeName>
        <fullName evidence="10">Undecaprenyl-PP-MurNAc-pentapeptide-UDPGlcNAc GlcNAc transferase</fullName>
    </alternativeName>
</protein>
<reference evidence="13 14" key="1">
    <citation type="submission" date="2015-02" db="EMBL/GenBank/DDBJ databases">
        <title>Single-cell genomics of uncultivated deep-branching MTB reveals a conserved set of magnetosome genes.</title>
        <authorList>
            <person name="Kolinko S."/>
            <person name="Richter M."/>
            <person name="Glockner F.O."/>
            <person name="Brachmann A."/>
            <person name="Schuler D."/>
        </authorList>
    </citation>
    <scope>NUCLEOTIDE SEQUENCE [LARGE SCALE GENOMIC DNA]</scope>
    <source>
        <strain evidence="13">TM-1</strain>
    </source>
</reference>
<evidence type="ECO:0000259" key="12">
    <source>
        <dbReference type="Pfam" id="PF04101"/>
    </source>
</evidence>
<evidence type="ECO:0000256" key="1">
    <source>
        <dbReference type="ARBA" id="ARBA00022475"/>
    </source>
</evidence>
<keyword evidence="6 10" id="KW-0573">Peptidoglycan synthesis</keyword>
<keyword evidence="5 10" id="KW-0133">Cell shape</keyword>
<dbReference type="NCBIfam" id="TIGR01133">
    <property type="entry name" value="murG"/>
    <property type="match status" value="1"/>
</dbReference>
<dbReference type="GO" id="GO:0008360">
    <property type="term" value="P:regulation of cell shape"/>
    <property type="evidence" value="ECO:0007669"/>
    <property type="project" value="UniProtKB-KW"/>
</dbReference>
<comment type="caution">
    <text evidence="10">Lacks conserved residue(s) required for the propagation of feature annotation.</text>
</comment>
<comment type="function">
    <text evidence="10">Cell wall formation. Catalyzes the transfer of a GlcNAc subunit on undecaprenyl-pyrophosphoryl-MurNAc-pentapeptide (lipid intermediate I) to form undecaprenyl-pyrophosphoryl-MurNAc-(pentapeptide)GlcNAc (lipid intermediate II).</text>
</comment>
<dbReference type="GO" id="GO:0071555">
    <property type="term" value="P:cell wall organization"/>
    <property type="evidence" value="ECO:0007669"/>
    <property type="project" value="UniProtKB-KW"/>
</dbReference>
<dbReference type="InterPro" id="IPR004276">
    <property type="entry name" value="GlycoTrans_28_N"/>
</dbReference>
<evidence type="ECO:0000259" key="11">
    <source>
        <dbReference type="Pfam" id="PF03033"/>
    </source>
</evidence>
<feature type="binding site" evidence="10">
    <location>
        <position position="163"/>
    </location>
    <ligand>
        <name>UDP-N-acetyl-alpha-D-glucosamine</name>
        <dbReference type="ChEBI" id="CHEBI:57705"/>
    </ligand>
</feature>
<keyword evidence="7 10" id="KW-0472">Membrane</keyword>
<evidence type="ECO:0000256" key="10">
    <source>
        <dbReference type="HAMAP-Rule" id="MF_00033"/>
    </source>
</evidence>
<dbReference type="GO" id="GO:0051301">
    <property type="term" value="P:cell division"/>
    <property type="evidence" value="ECO:0007669"/>
    <property type="project" value="UniProtKB-KW"/>
</dbReference>
<dbReference type="EC" id="2.4.1.227" evidence="10"/>
<dbReference type="SUPFAM" id="SSF53756">
    <property type="entry name" value="UDP-Glycosyltransferase/glycogen phosphorylase"/>
    <property type="match status" value="1"/>
</dbReference>
<keyword evidence="2 10" id="KW-0132">Cell division</keyword>
<feature type="binding site" evidence="10">
    <location>
        <position position="122"/>
    </location>
    <ligand>
        <name>UDP-N-acetyl-alpha-D-glucosamine</name>
        <dbReference type="ChEBI" id="CHEBI:57705"/>
    </ligand>
</feature>
<evidence type="ECO:0000256" key="6">
    <source>
        <dbReference type="ARBA" id="ARBA00022984"/>
    </source>
</evidence>
<feature type="binding site" evidence="10">
    <location>
        <begin position="8"/>
        <end position="10"/>
    </location>
    <ligand>
        <name>UDP-N-acetyl-alpha-D-glucosamine</name>
        <dbReference type="ChEBI" id="CHEBI:57705"/>
    </ligand>
</feature>
<comment type="pathway">
    <text evidence="10">Cell wall biogenesis; peptidoglycan biosynthesis.</text>
</comment>
<keyword evidence="3 10" id="KW-0328">Glycosyltransferase</keyword>
<dbReference type="Proteomes" id="UP000033423">
    <property type="component" value="Unassembled WGS sequence"/>
</dbReference>
<dbReference type="GO" id="GO:0005975">
    <property type="term" value="P:carbohydrate metabolic process"/>
    <property type="evidence" value="ECO:0007669"/>
    <property type="project" value="InterPro"/>
</dbReference>
<comment type="caution">
    <text evidence="13">The sequence shown here is derived from an EMBL/GenBank/DDBJ whole genome shotgun (WGS) entry which is preliminary data.</text>
</comment>
<feature type="domain" description="Glycosyl transferase family 28 C-terminal" evidence="12">
    <location>
        <begin position="186"/>
        <end position="350"/>
    </location>
</feature>
<proteinExistence type="inferred from homology"/>
<evidence type="ECO:0000313" key="13">
    <source>
        <dbReference type="EMBL" id="KJU82119.1"/>
    </source>
</evidence>
<organism evidence="13 14">
    <name type="scientific">Candidatus Magnetobacterium bavaricum</name>
    <dbReference type="NCBI Taxonomy" id="29290"/>
    <lineage>
        <taxon>Bacteria</taxon>
        <taxon>Pseudomonadati</taxon>
        <taxon>Nitrospirota</taxon>
        <taxon>Thermodesulfovibrionia</taxon>
        <taxon>Thermodesulfovibrionales</taxon>
        <taxon>Candidatus Magnetobacteriaceae</taxon>
        <taxon>Candidatus Magnetobacterium</taxon>
    </lineage>
</organism>
<dbReference type="HAMAP" id="MF_00033">
    <property type="entry name" value="MurG"/>
    <property type="match status" value="1"/>
</dbReference>
<evidence type="ECO:0000256" key="8">
    <source>
        <dbReference type="ARBA" id="ARBA00023306"/>
    </source>
</evidence>
<keyword evidence="14" id="KW-1185">Reference proteome</keyword>
<dbReference type="PATRIC" id="fig|29290.4.peg.7525"/>
<comment type="similarity">
    <text evidence="10">Belongs to the glycosyltransferase 28 family. MurG subfamily.</text>
</comment>
<feature type="binding site" evidence="10">
    <location>
        <position position="248"/>
    </location>
    <ligand>
        <name>UDP-N-acetyl-alpha-D-glucosamine</name>
        <dbReference type="ChEBI" id="CHEBI:57705"/>
    </ligand>
</feature>
<dbReference type="InterPro" id="IPR006009">
    <property type="entry name" value="GlcNAc_MurG"/>
</dbReference>
<feature type="binding site" evidence="10">
    <location>
        <position position="193"/>
    </location>
    <ligand>
        <name>UDP-N-acetyl-alpha-D-glucosamine</name>
        <dbReference type="ChEBI" id="CHEBI:57705"/>
    </ligand>
</feature>
<sequence>MVIAGGGTGGHLYPAIAIAEEIKKQLPQAEIFFMGTDRGIETRVLPLEKYDVKLLKTEGFVGVSLSKKIWAFFKLIIAFFDAWSFLRSVRPAIIIGTGGYASFVPVAAGALLSIPIVIHEQNSIPGLANKLLAKVADKVCITYESSLEYLPKDKAIITGNPVREKIFKATKPEGLEMFSLRSDLFTVLIFGGSAGAKALNKALTEALPLLKNYKDKIQFLHQTGNADYELVRGAYQSNGFSGTVAPFIFNMPEAYACCDMLISRAGATTLAEITTIGLPSVLVPYPYAAAAHQEANAARLSSSGAAIMIRQQELTGESLARHIVSLCNDANLRNRIKRDCKAFGKPDAGKRVAHIALRLMKAEHITIDRSATQGASWSVKTRGITPPLTPSPKERERTMDILEREENV</sequence>
<keyword evidence="1 10" id="KW-1003">Cell membrane</keyword>
<comment type="catalytic activity">
    <reaction evidence="10">
        <text>di-trans,octa-cis-undecaprenyl diphospho-N-acetyl-alpha-D-muramoyl-L-alanyl-D-glutamyl-meso-2,6-diaminopimeloyl-D-alanyl-D-alanine + UDP-N-acetyl-alpha-D-glucosamine = di-trans,octa-cis-undecaprenyl diphospho-[N-acetyl-alpha-D-glucosaminyl-(1-&gt;4)]-N-acetyl-alpha-D-muramoyl-L-alanyl-D-glutamyl-meso-2,6-diaminopimeloyl-D-alanyl-D-alanine + UDP + H(+)</text>
        <dbReference type="Rhea" id="RHEA:31227"/>
        <dbReference type="ChEBI" id="CHEBI:15378"/>
        <dbReference type="ChEBI" id="CHEBI:57705"/>
        <dbReference type="ChEBI" id="CHEBI:58223"/>
        <dbReference type="ChEBI" id="CHEBI:61387"/>
        <dbReference type="ChEBI" id="CHEBI:61388"/>
        <dbReference type="EC" id="2.4.1.227"/>
    </reaction>
</comment>
<evidence type="ECO:0000256" key="9">
    <source>
        <dbReference type="ARBA" id="ARBA00023316"/>
    </source>
</evidence>
<dbReference type="AlphaFoldDB" id="A0A0F3GJH6"/>
<keyword evidence="8 10" id="KW-0131">Cell cycle</keyword>
<dbReference type="InterPro" id="IPR007235">
    <property type="entry name" value="Glyco_trans_28_C"/>
</dbReference>
<feature type="binding site" evidence="10">
    <location>
        <position position="293"/>
    </location>
    <ligand>
        <name>UDP-N-acetyl-alpha-D-glucosamine</name>
        <dbReference type="ChEBI" id="CHEBI:57705"/>
    </ligand>
</feature>
<dbReference type="GO" id="GO:0051991">
    <property type="term" value="F:UDP-N-acetyl-D-glucosamine:N-acetylmuramoyl-L-alanyl-D-glutamyl-meso-2,6-diaminopimelyl-D-alanyl-D-alanine-diphosphoundecaprenol 4-beta-N-acetylglucosaminlytransferase activity"/>
    <property type="evidence" value="ECO:0007669"/>
    <property type="project" value="RHEA"/>
</dbReference>
<dbReference type="GO" id="GO:0005886">
    <property type="term" value="C:plasma membrane"/>
    <property type="evidence" value="ECO:0007669"/>
    <property type="project" value="UniProtKB-SubCell"/>
</dbReference>
<accession>A0A0F3GJH6</accession>
<dbReference type="Pfam" id="PF03033">
    <property type="entry name" value="Glyco_transf_28"/>
    <property type="match status" value="1"/>
</dbReference>
<keyword evidence="9 10" id="KW-0961">Cell wall biogenesis/degradation</keyword>
<dbReference type="CDD" id="cd03785">
    <property type="entry name" value="GT28_MurG"/>
    <property type="match status" value="1"/>
</dbReference>
<evidence type="ECO:0000256" key="2">
    <source>
        <dbReference type="ARBA" id="ARBA00022618"/>
    </source>
</evidence>
<evidence type="ECO:0000313" key="14">
    <source>
        <dbReference type="Proteomes" id="UP000033423"/>
    </source>
</evidence>
<evidence type="ECO:0000256" key="4">
    <source>
        <dbReference type="ARBA" id="ARBA00022679"/>
    </source>
</evidence>
<evidence type="ECO:0000256" key="7">
    <source>
        <dbReference type="ARBA" id="ARBA00023136"/>
    </source>
</evidence>
<dbReference type="GO" id="GO:0009252">
    <property type="term" value="P:peptidoglycan biosynthetic process"/>
    <property type="evidence" value="ECO:0007669"/>
    <property type="project" value="UniProtKB-UniRule"/>
</dbReference>
<dbReference type="GO" id="GO:0050511">
    <property type="term" value="F:undecaprenyldiphospho-muramoylpentapeptide beta-N-acetylglucosaminyltransferase activity"/>
    <property type="evidence" value="ECO:0007669"/>
    <property type="project" value="UniProtKB-UniRule"/>
</dbReference>
<gene>
    <name evidence="10" type="primary">murG</name>
    <name evidence="13" type="ORF">MBAV_005692</name>
</gene>
<feature type="domain" description="Glycosyltransferase family 28 N-terminal" evidence="11">
    <location>
        <begin position="2"/>
        <end position="140"/>
    </location>
</feature>
<dbReference type="UniPathway" id="UPA00219"/>
<dbReference type="PANTHER" id="PTHR21015:SF22">
    <property type="entry name" value="GLYCOSYLTRANSFERASE"/>
    <property type="match status" value="1"/>
</dbReference>
<evidence type="ECO:0000256" key="5">
    <source>
        <dbReference type="ARBA" id="ARBA00022960"/>
    </source>
</evidence>
<dbReference type="EMBL" id="LACI01002420">
    <property type="protein sequence ID" value="KJU82119.1"/>
    <property type="molecule type" value="Genomic_DNA"/>
</dbReference>